<dbReference type="PROSITE" id="PS51554">
    <property type="entry name" value="PFL"/>
    <property type="match status" value="1"/>
</dbReference>
<dbReference type="AlphaFoldDB" id="X1DP20"/>
<reference evidence="2" key="1">
    <citation type="journal article" date="2014" name="Front. Microbiol.">
        <title>High frequency of phylogenetically diverse reductive dehalogenase-homologous genes in deep subseafloor sedimentary metagenomes.</title>
        <authorList>
            <person name="Kawai M."/>
            <person name="Futagami T."/>
            <person name="Toyoda A."/>
            <person name="Takaki Y."/>
            <person name="Nishi S."/>
            <person name="Hori S."/>
            <person name="Arai W."/>
            <person name="Tsubouchi T."/>
            <person name="Morono Y."/>
            <person name="Uchiyama I."/>
            <person name="Ito T."/>
            <person name="Fujiyama A."/>
            <person name="Inagaki F."/>
            <person name="Takami H."/>
        </authorList>
    </citation>
    <scope>NUCLEOTIDE SEQUENCE</scope>
    <source>
        <strain evidence="2">Expedition CK06-06</strain>
    </source>
</reference>
<protein>
    <recommendedName>
        <fullName evidence="1">PFL domain-containing protein</fullName>
    </recommendedName>
</protein>
<feature type="domain" description="PFL" evidence="1">
    <location>
        <begin position="3"/>
        <end position="38"/>
    </location>
</feature>
<dbReference type="EMBL" id="BART01022581">
    <property type="protein sequence ID" value="GAG98181.1"/>
    <property type="molecule type" value="Genomic_DNA"/>
</dbReference>
<dbReference type="InterPro" id="IPR004184">
    <property type="entry name" value="PFL_dom"/>
</dbReference>
<name>X1DP20_9ZZZZ</name>
<evidence type="ECO:0000259" key="1">
    <source>
        <dbReference type="PROSITE" id="PS51554"/>
    </source>
</evidence>
<proteinExistence type="predicted"/>
<accession>X1DP20</accession>
<organism evidence="2">
    <name type="scientific">marine sediment metagenome</name>
    <dbReference type="NCBI Taxonomy" id="412755"/>
    <lineage>
        <taxon>unclassified sequences</taxon>
        <taxon>metagenomes</taxon>
        <taxon>ecological metagenomes</taxon>
    </lineage>
</organism>
<sequence>MNERVKRLREQSVSIEPYVSLERAVLLTEFYQREDTER</sequence>
<dbReference type="GO" id="GO:0003824">
    <property type="term" value="F:catalytic activity"/>
    <property type="evidence" value="ECO:0007669"/>
    <property type="project" value="InterPro"/>
</dbReference>
<feature type="non-terminal residue" evidence="2">
    <location>
        <position position="38"/>
    </location>
</feature>
<comment type="caution">
    <text evidence="2">The sequence shown here is derived from an EMBL/GenBank/DDBJ whole genome shotgun (WGS) entry which is preliminary data.</text>
</comment>
<evidence type="ECO:0000313" key="2">
    <source>
        <dbReference type="EMBL" id="GAG98181.1"/>
    </source>
</evidence>
<gene>
    <name evidence="2" type="ORF">S01H4_41310</name>
</gene>